<dbReference type="PANTHER" id="PTHR45527">
    <property type="entry name" value="NONRIBOSOMAL PEPTIDE SYNTHETASE"/>
    <property type="match status" value="1"/>
</dbReference>
<dbReference type="Pfam" id="PF00501">
    <property type="entry name" value="AMP-binding"/>
    <property type="match status" value="1"/>
</dbReference>
<reference evidence="3 4" key="1">
    <citation type="submission" date="2016-10" db="EMBL/GenBank/DDBJ databases">
        <authorList>
            <person name="Varghese N."/>
            <person name="Submissions S."/>
        </authorList>
    </citation>
    <scope>NUCLEOTIDE SEQUENCE [LARGE SCALE GENOMIC DNA]</scope>
    <source>
        <strain evidence="3 4">DSM 16525</strain>
    </source>
</reference>
<dbReference type="InterPro" id="IPR000873">
    <property type="entry name" value="AMP-dep_synth/lig_dom"/>
</dbReference>
<evidence type="ECO:0000313" key="4">
    <source>
        <dbReference type="Proteomes" id="UP000183760"/>
    </source>
</evidence>
<dbReference type="RefSeq" id="WP_143097550.1">
    <property type="nucleotide sequence ID" value="NZ_FOIB01000040.1"/>
</dbReference>
<dbReference type="Gene3D" id="3.40.50.980">
    <property type="match status" value="2"/>
</dbReference>
<name>A0ABY1CXG0_MYXFU</name>
<organism evidence="3 4">
    <name type="scientific">Myxococcus fulvus</name>
    <dbReference type="NCBI Taxonomy" id="33"/>
    <lineage>
        <taxon>Bacteria</taxon>
        <taxon>Pseudomonadati</taxon>
        <taxon>Myxococcota</taxon>
        <taxon>Myxococcia</taxon>
        <taxon>Myxococcales</taxon>
        <taxon>Cystobacterineae</taxon>
        <taxon>Myxococcaceae</taxon>
        <taxon>Myxococcus</taxon>
    </lineage>
</organism>
<proteinExistence type="predicted"/>
<dbReference type="SUPFAM" id="SSF52777">
    <property type="entry name" value="CoA-dependent acyltransferases"/>
    <property type="match status" value="1"/>
</dbReference>
<evidence type="ECO:0000259" key="1">
    <source>
        <dbReference type="Pfam" id="PF00501"/>
    </source>
</evidence>
<feature type="domain" description="Condensation" evidence="2">
    <location>
        <begin position="2"/>
        <end position="70"/>
    </location>
</feature>
<feature type="non-terminal residue" evidence="3">
    <location>
        <position position="390"/>
    </location>
</feature>
<comment type="caution">
    <text evidence="3">The sequence shown here is derived from an EMBL/GenBank/DDBJ whole genome shotgun (WGS) entry which is preliminary data.</text>
</comment>
<gene>
    <name evidence="3" type="ORF">SAMN05443572_1401</name>
</gene>
<keyword evidence="4" id="KW-1185">Reference proteome</keyword>
<dbReference type="PROSITE" id="PS00455">
    <property type="entry name" value="AMP_BINDING"/>
    <property type="match status" value="1"/>
</dbReference>
<dbReference type="PANTHER" id="PTHR45527:SF1">
    <property type="entry name" value="FATTY ACID SYNTHASE"/>
    <property type="match status" value="1"/>
</dbReference>
<dbReference type="SUPFAM" id="SSF56801">
    <property type="entry name" value="Acetyl-CoA synthetase-like"/>
    <property type="match status" value="1"/>
</dbReference>
<accession>A0ABY1CXG0</accession>
<dbReference type="InterPro" id="IPR001242">
    <property type="entry name" value="Condensation_dom"/>
</dbReference>
<evidence type="ECO:0000313" key="3">
    <source>
        <dbReference type="EMBL" id="SEU43016.1"/>
    </source>
</evidence>
<feature type="domain" description="AMP-dependent synthetase/ligase" evidence="1">
    <location>
        <begin position="137"/>
        <end position="383"/>
    </location>
</feature>
<feature type="non-terminal residue" evidence="3">
    <location>
        <position position="1"/>
    </location>
</feature>
<sequence length="390" mass="41755">TKTSKFDLSLSVGEDADGLVVALNYNSDLFEEGTAERLVRHVRRVLEGGVEGWGKKVRELPLETEAERQRVVAEWSGRGRRGLPRETSFEARAVVAKHQPAYAETSAARFDVQPMAAWNEQGGRPPSAGEQTLAALFEAQVAAGPDAVAVVDGAGESLTYVQLNERANQLAHHLRGVGVGPEVRVGLSVERSLEWVVAVLGVVKAGGAYVPLEGSNPAERLRWMKREAGVAVVVGREEWVEEVAESTDVVVSLDADAAVIARHPKSNPSRRGDASNLAYVMYTSGSTGTPKGVGVPQKAVTRLVKGATYASFSAKEVWLQLAPVGFDASTLEVWGALLNGAKLVVYPAKELALEEVAATLKAHQVTTLWLTAALFEQMQAYQPEALAGVK</sequence>
<dbReference type="Gene3D" id="3.30.559.30">
    <property type="entry name" value="Nonribosomal peptide synthetase, condensation domain"/>
    <property type="match status" value="1"/>
</dbReference>
<dbReference type="EMBL" id="FOIB01000040">
    <property type="protein sequence ID" value="SEU43016.1"/>
    <property type="molecule type" value="Genomic_DNA"/>
</dbReference>
<dbReference type="Pfam" id="PF00668">
    <property type="entry name" value="Condensation"/>
    <property type="match status" value="1"/>
</dbReference>
<dbReference type="InterPro" id="IPR020845">
    <property type="entry name" value="AMP-binding_CS"/>
</dbReference>
<dbReference type="Proteomes" id="UP000183760">
    <property type="component" value="Unassembled WGS sequence"/>
</dbReference>
<evidence type="ECO:0000259" key="2">
    <source>
        <dbReference type="Pfam" id="PF00668"/>
    </source>
</evidence>
<protein>
    <submittedName>
        <fullName evidence="3">HxxPF-repeated domain-containing protein</fullName>
    </submittedName>
</protein>